<dbReference type="Gramene" id="Bo4g084640.1">
    <property type="protein sequence ID" value="Bo4g084640.1"/>
    <property type="gene ID" value="Bo4g084640"/>
</dbReference>
<proteinExistence type="predicted"/>
<reference evidence="1" key="2">
    <citation type="submission" date="2015-03" db="UniProtKB">
        <authorList>
            <consortium name="EnsemblPlants"/>
        </authorList>
    </citation>
    <scope>IDENTIFICATION</scope>
</reference>
<dbReference type="Proteomes" id="UP000032141">
    <property type="component" value="Chromosome C4"/>
</dbReference>
<dbReference type="EnsemblPlants" id="Bo4g084640.1">
    <property type="protein sequence ID" value="Bo4g084640.1"/>
    <property type="gene ID" value="Bo4g084640"/>
</dbReference>
<name>A0A0D3BV29_BRAOL</name>
<protein>
    <submittedName>
        <fullName evidence="1">Uncharacterized protein</fullName>
    </submittedName>
</protein>
<dbReference type="OMA" id="DMATVAW"/>
<sequence length="72" mass="8210">MAIFKQHNHHLRSVGSLYFLQDESLSSPLLFLSKTNATKHSQSRQKISPVLPKVVPSDQRDDMATVAWLSYK</sequence>
<keyword evidence="2" id="KW-1185">Reference proteome</keyword>
<dbReference type="AlphaFoldDB" id="A0A0D3BV29"/>
<organism evidence="1 2">
    <name type="scientific">Brassica oleracea var. oleracea</name>
    <dbReference type="NCBI Taxonomy" id="109376"/>
    <lineage>
        <taxon>Eukaryota</taxon>
        <taxon>Viridiplantae</taxon>
        <taxon>Streptophyta</taxon>
        <taxon>Embryophyta</taxon>
        <taxon>Tracheophyta</taxon>
        <taxon>Spermatophyta</taxon>
        <taxon>Magnoliopsida</taxon>
        <taxon>eudicotyledons</taxon>
        <taxon>Gunneridae</taxon>
        <taxon>Pentapetalae</taxon>
        <taxon>rosids</taxon>
        <taxon>malvids</taxon>
        <taxon>Brassicales</taxon>
        <taxon>Brassicaceae</taxon>
        <taxon>Brassiceae</taxon>
        <taxon>Brassica</taxon>
    </lineage>
</organism>
<evidence type="ECO:0000313" key="2">
    <source>
        <dbReference type="Proteomes" id="UP000032141"/>
    </source>
</evidence>
<reference evidence="1 2" key="1">
    <citation type="journal article" date="2014" name="Genome Biol.">
        <title>Transcriptome and methylome profiling reveals relics of genome dominance in the mesopolyploid Brassica oleracea.</title>
        <authorList>
            <person name="Parkin I.A."/>
            <person name="Koh C."/>
            <person name="Tang H."/>
            <person name="Robinson S.J."/>
            <person name="Kagale S."/>
            <person name="Clarke W.E."/>
            <person name="Town C.D."/>
            <person name="Nixon J."/>
            <person name="Krishnakumar V."/>
            <person name="Bidwell S.L."/>
            <person name="Denoeud F."/>
            <person name="Belcram H."/>
            <person name="Links M.G."/>
            <person name="Just J."/>
            <person name="Clarke C."/>
            <person name="Bender T."/>
            <person name="Huebert T."/>
            <person name="Mason A.S."/>
            <person name="Pires J.C."/>
            <person name="Barker G."/>
            <person name="Moore J."/>
            <person name="Walley P.G."/>
            <person name="Manoli S."/>
            <person name="Batley J."/>
            <person name="Edwards D."/>
            <person name="Nelson M.N."/>
            <person name="Wang X."/>
            <person name="Paterson A.H."/>
            <person name="King G."/>
            <person name="Bancroft I."/>
            <person name="Chalhoub B."/>
            <person name="Sharpe A.G."/>
        </authorList>
    </citation>
    <scope>NUCLEOTIDE SEQUENCE</scope>
    <source>
        <strain evidence="1 2">cv. TO1000</strain>
    </source>
</reference>
<accession>A0A0D3BV29</accession>
<dbReference type="HOGENOM" id="CLU_2725684_0_0_1"/>
<evidence type="ECO:0000313" key="1">
    <source>
        <dbReference type="EnsemblPlants" id="Bo4g084640.1"/>
    </source>
</evidence>